<proteinExistence type="predicted"/>
<sequence length="227" mass="24791">MSVSSSRTCRGRVRGSGRGSVAVVPLVLSTLVVLATGCHRWEPGVGPDQRHTVNAELGDRGMLLRAGDLGSGWRADDGRTGLPPWPWEQDDCPNYRSSDYSAKSHRRAAVERYYRPSDGSSQAHHVVETYEPGWAERNVDDVRRVLLRCASYPVLGSQVSFDVVDSQYLEGVGMLIRGRIGHADKPNTVTYFVMVKRGETVSTVRLPDLGSRAAVDSIAAQAVVRLG</sequence>
<dbReference type="AlphaFoldDB" id="A0A4Q7UGL9"/>
<name>A0A4Q7UGL9_9ACTN</name>
<dbReference type="Proteomes" id="UP000293781">
    <property type="component" value="Unassembled WGS sequence"/>
</dbReference>
<evidence type="ECO:0008006" key="3">
    <source>
        <dbReference type="Google" id="ProtNLM"/>
    </source>
</evidence>
<evidence type="ECO:0000313" key="2">
    <source>
        <dbReference type="Proteomes" id="UP000293781"/>
    </source>
</evidence>
<evidence type="ECO:0000313" key="1">
    <source>
        <dbReference type="EMBL" id="RZT79371.1"/>
    </source>
</evidence>
<keyword evidence="2" id="KW-1185">Reference proteome</keyword>
<dbReference type="EMBL" id="SHKK01000001">
    <property type="protein sequence ID" value="RZT79371.1"/>
    <property type="molecule type" value="Genomic_DNA"/>
</dbReference>
<gene>
    <name evidence="1" type="ORF">EV382_2569</name>
</gene>
<organism evidence="1 2">
    <name type="scientific">Micromonospora violae</name>
    <dbReference type="NCBI Taxonomy" id="1278207"/>
    <lineage>
        <taxon>Bacteria</taxon>
        <taxon>Bacillati</taxon>
        <taxon>Actinomycetota</taxon>
        <taxon>Actinomycetes</taxon>
        <taxon>Micromonosporales</taxon>
        <taxon>Micromonosporaceae</taxon>
        <taxon>Micromonospora</taxon>
    </lineage>
</organism>
<accession>A0A4Q7UGL9</accession>
<protein>
    <recommendedName>
        <fullName evidence="3">PknH-like protein</fullName>
    </recommendedName>
</protein>
<reference evidence="1 2" key="1">
    <citation type="submission" date="2019-02" db="EMBL/GenBank/DDBJ databases">
        <title>Sequencing the genomes of 1000 actinobacteria strains.</title>
        <authorList>
            <person name="Klenk H.-P."/>
        </authorList>
    </citation>
    <scope>NUCLEOTIDE SEQUENCE [LARGE SCALE GENOMIC DNA]</scope>
    <source>
        <strain evidence="1 2">DSM 45888</strain>
    </source>
</reference>
<comment type="caution">
    <text evidence="1">The sequence shown here is derived from an EMBL/GenBank/DDBJ whole genome shotgun (WGS) entry which is preliminary data.</text>
</comment>